<reference evidence="1 2" key="1">
    <citation type="submission" date="2022-06" db="EMBL/GenBank/DDBJ databases">
        <title>Actinoplanes abujensis sp. nov., isolated from Nigerian arid soil.</title>
        <authorList>
            <person name="Ding P."/>
        </authorList>
    </citation>
    <scope>NUCLEOTIDE SEQUENCE [LARGE SCALE GENOMIC DNA]</scope>
    <source>
        <strain evidence="2">TRM88002</strain>
    </source>
</reference>
<proteinExistence type="predicted"/>
<evidence type="ECO:0000313" key="2">
    <source>
        <dbReference type="Proteomes" id="UP001523216"/>
    </source>
</evidence>
<protein>
    <recommendedName>
        <fullName evidence="3">DUF2336 domain-containing protein</fullName>
    </recommendedName>
</protein>
<dbReference type="EMBL" id="JAMQOL010000013">
    <property type="protein sequence ID" value="MCM4078144.1"/>
    <property type="molecule type" value="Genomic_DNA"/>
</dbReference>
<comment type="caution">
    <text evidence="1">The sequence shown here is derived from an EMBL/GenBank/DDBJ whole genome shotgun (WGS) entry which is preliminary data.</text>
</comment>
<sequence>MIQEQRRHSPAWWAQFPDKSERFDAAFLTEGLGDLITARISSPLLRREAELGLEIMVRHLKKPTSDELAGRARTGVERLSVTVDRLQERSGDAFALAEAHALVHLLNGRFGEAACAAEEFAPAQAILRVFIGALRIERFDTDMAVKMLAVGHEPAAALRSGMIVGKYSWWPSWLLKIIIEQAMAGVLDDAIVAALDTCAYAELSPAQARIARRLLAGEADLIDISAARLESLGEAGAAEKLRQGDLTTVALAARLVLT</sequence>
<evidence type="ECO:0008006" key="3">
    <source>
        <dbReference type="Google" id="ProtNLM"/>
    </source>
</evidence>
<dbReference type="Proteomes" id="UP001523216">
    <property type="component" value="Unassembled WGS sequence"/>
</dbReference>
<name>A0ABT0XWJ3_9ACTN</name>
<accession>A0ABT0XWJ3</accession>
<gene>
    <name evidence="1" type="ORF">LXN57_11255</name>
</gene>
<evidence type="ECO:0000313" key="1">
    <source>
        <dbReference type="EMBL" id="MCM4078144.1"/>
    </source>
</evidence>
<keyword evidence="2" id="KW-1185">Reference proteome</keyword>
<organism evidence="1 2">
    <name type="scientific">Paractinoplanes hotanensis</name>
    <dbReference type="NCBI Taxonomy" id="2906497"/>
    <lineage>
        <taxon>Bacteria</taxon>
        <taxon>Bacillati</taxon>
        <taxon>Actinomycetota</taxon>
        <taxon>Actinomycetes</taxon>
        <taxon>Micromonosporales</taxon>
        <taxon>Micromonosporaceae</taxon>
        <taxon>Paractinoplanes</taxon>
    </lineage>
</organism>